<gene>
    <name evidence="4" type="ORF">SAMN04487940_11525</name>
</gene>
<name>A0A975WCV2_9RHOB</name>
<dbReference type="Proteomes" id="UP000182932">
    <property type="component" value="Unassembled WGS sequence"/>
</dbReference>
<dbReference type="AlphaFoldDB" id="A0A975WCV2"/>
<sequence>MTRSICVIGNLNVDLVMGTLAHWPEPGTETFLDRCDLRPGGSAANTALALQRLEHPAGLISAVGSDPLADILAARFSGRLDRIRRLDGQTGISFGVLHDGAERSFLSFGGHLAALDLAMVEALLEGWPLEDALVLVAGGFATPGLAAEGEALLTWLRRAGAGIAIDPGWPDGGWTPATRAQVMGWAALSDHLLLNDKELTALAARPEDDLAAAARSLSDGLPERCHIIAKRGPRGASCWQGGRVCHASAPPTAPFDTVGAGDAFNAGYLAAIAEGAAPEAALGRGCATASRLIAEFPRGTGPLADRWA</sequence>
<proteinExistence type="predicted"/>
<dbReference type="Gene3D" id="3.40.1190.20">
    <property type="match status" value="1"/>
</dbReference>
<dbReference type="GO" id="GO:0005829">
    <property type="term" value="C:cytosol"/>
    <property type="evidence" value="ECO:0007669"/>
    <property type="project" value="TreeGrafter"/>
</dbReference>
<organism evidence="4 5">
    <name type="scientific">Marinovum algicola</name>
    <dbReference type="NCBI Taxonomy" id="42444"/>
    <lineage>
        <taxon>Bacteria</taxon>
        <taxon>Pseudomonadati</taxon>
        <taxon>Pseudomonadota</taxon>
        <taxon>Alphaproteobacteria</taxon>
        <taxon>Rhodobacterales</taxon>
        <taxon>Roseobacteraceae</taxon>
        <taxon>Marinovum</taxon>
    </lineage>
</organism>
<dbReference type="InterPro" id="IPR029056">
    <property type="entry name" value="Ribokinase-like"/>
</dbReference>
<dbReference type="EMBL" id="FNYY01000015">
    <property type="protein sequence ID" value="SEJ95462.1"/>
    <property type="molecule type" value="Genomic_DNA"/>
</dbReference>
<evidence type="ECO:0000256" key="2">
    <source>
        <dbReference type="ARBA" id="ARBA00022777"/>
    </source>
</evidence>
<dbReference type="GO" id="GO:0016301">
    <property type="term" value="F:kinase activity"/>
    <property type="evidence" value="ECO:0007669"/>
    <property type="project" value="UniProtKB-KW"/>
</dbReference>
<dbReference type="SUPFAM" id="SSF53613">
    <property type="entry name" value="Ribokinase-like"/>
    <property type="match status" value="1"/>
</dbReference>
<dbReference type="GeneID" id="80819825"/>
<dbReference type="InterPro" id="IPR002173">
    <property type="entry name" value="Carboh/pur_kinase_PfkB_CS"/>
</dbReference>
<dbReference type="InterPro" id="IPR011611">
    <property type="entry name" value="PfkB_dom"/>
</dbReference>
<dbReference type="PANTHER" id="PTHR10584">
    <property type="entry name" value="SUGAR KINASE"/>
    <property type="match status" value="1"/>
</dbReference>
<feature type="domain" description="Carbohydrate kinase PfkB" evidence="3">
    <location>
        <begin position="3"/>
        <end position="292"/>
    </location>
</feature>
<keyword evidence="1" id="KW-0808">Transferase</keyword>
<dbReference type="PANTHER" id="PTHR10584:SF166">
    <property type="entry name" value="RIBOKINASE"/>
    <property type="match status" value="1"/>
</dbReference>
<accession>A0A975WCV2</accession>
<dbReference type="Pfam" id="PF00294">
    <property type="entry name" value="PfkB"/>
    <property type="match status" value="1"/>
</dbReference>
<reference evidence="4 5" key="1">
    <citation type="submission" date="2016-10" db="EMBL/GenBank/DDBJ databases">
        <authorList>
            <person name="Varghese N."/>
            <person name="Submissions S."/>
        </authorList>
    </citation>
    <scope>NUCLEOTIDE SEQUENCE [LARGE SCALE GENOMIC DNA]</scope>
    <source>
        <strain evidence="4 5">FF3</strain>
    </source>
</reference>
<evidence type="ECO:0000313" key="5">
    <source>
        <dbReference type="Proteomes" id="UP000182932"/>
    </source>
</evidence>
<evidence type="ECO:0000259" key="3">
    <source>
        <dbReference type="Pfam" id="PF00294"/>
    </source>
</evidence>
<comment type="caution">
    <text evidence="4">The sequence shown here is derived from an EMBL/GenBank/DDBJ whole genome shotgun (WGS) entry which is preliminary data.</text>
</comment>
<protein>
    <submittedName>
        <fullName evidence="4">Sugar or nucleoside kinase, ribokinase family</fullName>
    </submittedName>
</protein>
<keyword evidence="5" id="KW-1185">Reference proteome</keyword>
<evidence type="ECO:0000313" key="4">
    <source>
        <dbReference type="EMBL" id="SEJ95462.1"/>
    </source>
</evidence>
<evidence type="ECO:0000256" key="1">
    <source>
        <dbReference type="ARBA" id="ARBA00022679"/>
    </source>
</evidence>
<dbReference type="PROSITE" id="PS00584">
    <property type="entry name" value="PFKB_KINASES_2"/>
    <property type="match status" value="1"/>
</dbReference>
<keyword evidence="2 4" id="KW-0418">Kinase</keyword>
<dbReference type="RefSeq" id="WP_074837763.1">
    <property type="nucleotide sequence ID" value="NZ_FNYY01000015.1"/>
</dbReference>